<dbReference type="InterPro" id="IPR000938">
    <property type="entry name" value="CAP-Gly_domain"/>
</dbReference>
<dbReference type="Pfam" id="PF01302">
    <property type="entry name" value="CAP_GLY"/>
    <property type="match status" value="1"/>
</dbReference>
<feature type="region of interest" description="Disordered" evidence="1">
    <location>
        <begin position="81"/>
        <end position="105"/>
    </location>
</feature>
<evidence type="ECO:0000256" key="1">
    <source>
        <dbReference type="SAM" id="MobiDB-lite"/>
    </source>
</evidence>
<feature type="compositionally biased region" description="Polar residues" evidence="1">
    <location>
        <begin position="129"/>
        <end position="142"/>
    </location>
</feature>
<dbReference type="OrthoDB" id="2130750at2759"/>
<dbReference type="EMBL" id="OV725082">
    <property type="protein sequence ID" value="CAH1406295.1"/>
    <property type="molecule type" value="Genomic_DNA"/>
</dbReference>
<dbReference type="Proteomes" id="UP001152798">
    <property type="component" value="Chromosome 6"/>
</dbReference>
<keyword evidence="4" id="KW-1185">Reference proteome</keyword>
<gene>
    <name evidence="3" type="ORF">NEZAVI_LOCUS14269</name>
</gene>
<evidence type="ECO:0000313" key="4">
    <source>
        <dbReference type="Proteomes" id="UP001152798"/>
    </source>
</evidence>
<reference evidence="3" key="1">
    <citation type="submission" date="2022-01" db="EMBL/GenBank/DDBJ databases">
        <authorList>
            <person name="King R."/>
        </authorList>
    </citation>
    <scope>NUCLEOTIDE SEQUENCE</scope>
</reference>
<dbReference type="InterPro" id="IPR036859">
    <property type="entry name" value="CAP-Gly_dom_sf"/>
</dbReference>
<dbReference type="PROSITE" id="PS50245">
    <property type="entry name" value="CAP_GLY_2"/>
    <property type="match status" value="1"/>
</dbReference>
<dbReference type="AlphaFoldDB" id="A0A9P0HQQ9"/>
<organism evidence="3 4">
    <name type="scientific">Nezara viridula</name>
    <name type="common">Southern green stink bug</name>
    <name type="synonym">Cimex viridulus</name>
    <dbReference type="NCBI Taxonomy" id="85310"/>
    <lineage>
        <taxon>Eukaryota</taxon>
        <taxon>Metazoa</taxon>
        <taxon>Ecdysozoa</taxon>
        <taxon>Arthropoda</taxon>
        <taxon>Hexapoda</taxon>
        <taxon>Insecta</taxon>
        <taxon>Pterygota</taxon>
        <taxon>Neoptera</taxon>
        <taxon>Paraneoptera</taxon>
        <taxon>Hemiptera</taxon>
        <taxon>Heteroptera</taxon>
        <taxon>Panheteroptera</taxon>
        <taxon>Pentatomomorpha</taxon>
        <taxon>Pentatomoidea</taxon>
        <taxon>Pentatomidae</taxon>
        <taxon>Pentatominae</taxon>
        <taxon>Nezara</taxon>
    </lineage>
</organism>
<evidence type="ECO:0000259" key="2">
    <source>
        <dbReference type="PROSITE" id="PS50245"/>
    </source>
</evidence>
<dbReference type="SMART" id="SM01052">
    <property type="entry name" value="CAP_GLY"/>
    <property type="match status" value="1"/>
</dbReference>
<feature type="compositionally biased region" description="Acidic residues" evidence="1">
    <location>
        <begin position="513"/>
        <end position="524"/>
    </location>
</feature>
<dbReference type="Gene3D" id="2.30.30.190">
    <property type="entry name" value="CAP Gly-rich-like domain"/>
    <property type="match status" value="1"/>
</dbReference>
<dbReference type="SUPFAM" id="SSF74924">
    <property type="entry name" value="Cap-Gly domain"/>
    <property type="match status" value="1"/>
</dbReference>
<sequence length="653" mass="73076">MEVGKGEDVGNDGVSLETVRVLHQTVVTLRTALEQSKNELHLLREKVKNNIDVESYSRTIASLSIENHILRQKVLGSKTDLVNSETMSEDSKAGVESDSSGENDVFEDEVKDKINGLTLNSDKSKDPNFNKSSESNLDQTLDTPRISKGDSEDSEEVDDIELIFTTDDTKELGFQEDLVSIAETDSWKHKDEDIPLKLKQTWSQSVLVETDISKCGVIDENEPPNSTRRNTLPAPMPYRPIIHREVLSGSRGHLVEGTNKPVVKFSPVERSPRSVRPILVEKNSTKQESEAQTDITAVPLQWRSESFLAHQKVSQNFTTLPSKFTLPFCQRKQSLKLCEKTQEARRVLLSDINFTSMVPELSRSADHLCQETLMSRYPRAFSYMKNVDVRSPCDCGRWESASPSALDLSRRHSMRPSLSSLDTYWASPPQRPTWASVPSSPTHFYRAKCVPISSSYSKCSQHFDGNMGCGHSFQRPKVSRVSSVPGRHKVKFSDYKLHRSYPGQSLPDLRGDESEESTDSLIDESEDYLRKSIDSILTGTEPKRRYTRSHSQPEYNLGLKPPRCAQPYLVRVASDLHTGHWVKVIIGEGKTGTGLVRYVGPISGYGGEPWVGVQLAHGLGNTDGTFNGARYFDCDASAGLFVPFKKVIMAWSL</sequence>
<name>A0A9P0HQQ9_NEZVI</name>
<feature type="region of interest" description="Disordered" evidence="1">
    <location>
        <begin position="117"/>
        <end position="158"/>
    </location>
</feature>
<evidence type="ECO:0000313" key="3">
    <source>
        <dbReference type="EMBL" id="CAH1406295.1"/>
    </source>
</evidence>
<proteinExistence type="predicted"/>
<protein>
    <recommendedName>
        <fullName evidence="2">CAP-Gly domain-containing protein</fullName>
    </recommendedName>
</protein>
<accession>A0A9P0HQQ9</accession>
<feature type="domain" description="CAP-Gly" evidence="2">
    <location>
        <begin position="610"/>
        <end position="643"/>
    </location>
</feature>
<feature type="region of interest" description="Disordered" evidence="1">
    <location>
        <begin position="503"/>
        <end position="524"/>
    </location>
</feature>